<evidence type="ECO:0000313" key="1">
    <source>
        <dbReference type="EMBL" id="OGM21805.1"/>
    </source>
</evidence>
<protein>
    <submittedName>
        <fullName evidence="1">Uncharacterized protein</fullName>
    </submittedName>
</protein>
<reference evidence="1 2" key="1">
    <citation type="journal article" date="2016" name="Nat. Commun.">
        <title>Thousands of microbial genomes shed light on interconnected biogeochemical processes in an aquifer system.</title>
        <authorList>
            <person name="Anantharaman K."/>
            <person name="Brown C.T."/>
            <person name="Hug L.A."/>
            <person name="Sharon I."/>
            <person name="Castelle C.J."/>
            <person name="Probst A.J."/>
            <person name="Thomas B.C."/>
            <person name="Singh A."/>
            <person name="Wilkins M.J."/>
            <person name="Karaoz U."/>
            <person name="Brodie E.L."/>
            <person name="Williams K.H."/>
            <person name="Hubbard S.S."/>
            <person name="Banfield J.F."/>
        </authorList>
    </citation>
    <scope>NUCLEOTIDE SEQUENCE [LARGE SCALE GENOMIC DNA]</scope>
</reference>
<sequence length="125" mass="13920">MSALHPSEPQPLSEDEKLSLLGRIKAIDLLISASVTSFDIRTEGVGDPSLWNKYKEQLHTGPDYQQVFAQGERSGFLIKIYQTNIPSVYCVERSSGGGTTSRDIIKLGNSREEIFQRTKSIFDAI</sequence>
<accession>A0A1F7Y5J1</accession>
<name>A0A1F7Y5J1_9BACT</name>
<dbReference type="Proteomes" id="UP000178750">
    <property type="component" value="Unassembled WGS sequence"/>
</dbReference>
<gene>
    <name evidence="1" type="ORF">A2863_04305</name>
</gene>
<comment type="caution">
    <text evidence="1">The sequence shown here is derived from an EMBL/GenBank/DDBJ whole genome shotgun (WGS) entry which is preliminary data.</text>
</comment>
<evidence type="ECO:0000313" key="2">
    <source>
        <dbReference type="Proteomes" id="UP000178750"/>
    </source>
</evidence>
<organism evidence="1 2">
    <name type="scientific">Candidatus Woesebacteria bacterium RIFCSPHIGHO2_01_FULL_38_9b</name>
    <dbReference type="NCBI Taxonomy" id="1802493"/>
    <lineage>
        <taxon>Bacteria</taxon>
        <taxon>Candidatus Woeseibacteriota</taxon>
    </lineage>
</organism>
<dbReference type="EMBL" id="MGGF01000024">
    <property type="protein sequence ID" value="OGM21805.1"/>
    <property type="molecule type" value="Genomic_DNA"/>
</dbReference>
<proteinExistence type="predicted"/>
<dbReference type="AlphaFoldDB" id="A0A1F7Y5J1"/>